<keyword evidence="1" id="KW-0812">Transmembrane</keyword>
<gene>
    <name evidence="2" type="ORF">SAMN02949497_4008</name>
</gene>
<evidence type="ECO:0000256" key="1">
    <source>
        <dbReference type="SAM" id="Phobius"/>
    </source>
</evidence>
<dbReference type="OrthoDB" id="147179at2"/>
<feature type="transmembrane region" description="Helical" evidence="1">
    <location>
        <begin position="21"/>
        <end position="46"/>
    </location>
</feature>
<keyword evidence="3" id="KW-1185">Reference proteome</keyword>
<proteinExistence type="predicted"/>
<organism evidence="2 3">
    <name type="scientific">Methylomagnum ishizawai</name>
    <dbReference type="NCBI Taxonomy" id="1760988"/>
    <lineage>
        <taxon>Bacteria</taxon>
        <taxon>Pseudomonadati</taxon>
        <taxon>Pseudomonadota</taxon>
        <taxon>Gammaproteobacteria</taxon>
        <taxon>Methylococcales</taxon>
        <taxon>Methylococcaceae</taxon>
        <taxon>Methylomagnum</taxon>
    </lineage>
</organism>
<keyword evidence="1" id="KW-0472">Membrane</keyword>
<dbReference type="AlphaFoldDB" id="A0A1Y6D830"/>
<accession>A0A1Y6D830</accession>
<feature type="transmembrane region" description="Helical" evidence="1">
    <location>
        <begin position="240"/>
        <end position="257"/>
    </location>
</feature>
<evidence type="ECO:0000313" key="3">
    <source>
        <dbReference type="Proteomes" id="UP000192923"/>
    </source>
</evidence>
<sequence length="319" mass="34678">MSHFSLLAGTRNIEQSMPFALYRFSICLGTGLGYLFATLSGAGIAIAADAWGKNPNSMAPFGAVLGFAAFACLMYKLRPYWLHYIKVPQLLLLAEQALGKPIPGGKAQLDYAKQQVHASFPSTSGLFDLDRHIRRALADIPAPPAWLAPLLDHPQVGKYARIALGRFAALDHQTLLAGHFHSGHGNPWRTAATALAVHDRHFGSLLRYRTYATLFEWLGFAAAFPLLAVGFQMLTEGFPVPLGVWIYVFAAVFSWALKAAFFEPIAEAALLGVFFPLAEQGVTPEQETALARRSAVFREILDRAGQGRLIEAQSAAGTP</sequence>
<protein>
    <submittedName>
        <fullName evidence="2">Uncharacterized protein</fullName>
    </submittedName>
</protein>
<dbReference type="STRING" id="1760988.SAMN02949497_4008"/>
<dbReference type="EMBL" id="FXAM01000001">
    <property type="protein sequence ID" value="SMF96602.1"/>
    <property type="molecule type" value="Genomic_DNA"/>
</dbReference>
<reference evidence="2 3" key="1">
    <citation type="submission" date="2016-12" db="EMBL/GenBank/DDBJ databases">
        <authorList>
            <person name="Song W.-J."/>
            <person name="Kurnit D.M."/>
        </authorList>
    </citation>
    <scope>NUCLEOTIDE SEQUENCE [LARGE SCALE GENOMIC DNA]</scope>
    <source>
        <strain evidence="2 3">175</strain>
    </source>
</reference>
<feature type="transmembrane region" description="Helical" evidence="1">
    <location>
        <begin position="214"/>
        <end position="234"/>
    </location>
</feature>
<name>A0A1Y6D830_9GAMM</name>
<keyword evidence="1" id="KW-1133">Transmembrane helix</keyword>
<evidence type="ECO:0000313" key="2">
    <source>
        <dbReference type="EMBL" id="SMF96602.1"/>
    </source>
</evidence>
<dbReference type="Proteomes" id="UP000192923">
    <property type="component" value="Unassembled WGS sequence"/>
</dbReference>
<dbReference type="RefSeq" id="WP_085215470.1">
    <property type="nucleotide sequence ID" value="NZ_FXAM01000001.1"/>
</dbReference>
<feature type="transmembrane region" description="Helical" evidence="1">
    <location>
        <begin position="58"/>
        <end position="77"/>
    </location>
</feature>